<evidence type="ECO:0000313" key="12">
    <source>
        <dbReference type="Proteomes" id="UP001489004"/>
    </source>
</evidence>
<name>A0AAW1PCC9_9CHLO</name>
<dbReference type="SMART" id="SM00448">
    <property type="entry name" value="REC"/>
    <property type="match status" value="1"/>
</dbReference>
<dbReference type="AlphaFoldDB" id="A0AAW1PCC9"/>
<protein>
    <submittedName>
        <fullName evidence="11">Uncharacterized protein</fullName>
    </submittedName>
</protein>
<keyword evidence="4" id="KW-0090">Biological rhythms</keyword>
<dbReference type="InterPro" id="IPR045279">
    <property type="entry name" value="ARR-like"/>
</dbReference>
<sequence length="410" mass="44706">MSEGACSFPMDQSFHVLLVEDDECTLKLVEKLLRKCHYEVTLARNGREAMEVLEGEDGSLIDVILTDLLMPEVSGMDLICEVVQGDRLRDVPVIVMSSESKQETVLKAFEAGASDYLIKPIRRNELTTLWQHVWRVNRSKASPGDSANSPAQAMDLQQHPQNSAAPLPQGLQELARLGNQLEAQRGPSPDEADEDAQAQTLLSLRHSADHSAFQCFTAVVPRPCARGDKEAMERLGSGSLAERASSGSLAGPTWQAALQGSAGAAGTAAGHSRPRASADNGHVARAEASTSGREPPHKTRRSWDGQHTVSDMPLQHQQFFKAFQAAVDRHSGILGESHGIDTAANRRAAIIKFREKRKARNFDKKVRYESRRRLAEARPRVRGQFVKAEVLAAFRAQQQGKEAAAASAGP</sequence>
<dbReference type="InterPro" id="IPR011006">
    <property type="entry name" value="CheY-like_superfamily"/>
</dbReference>
<feature type="domain" description="Response regulatory" evidence="9">
    <location>
        <begin position="15"/>
        <end position="134"/>
    </location>
</feature>
<evidence type="ECO:0000256" key="5">
    <source>
        <dbReference type="ARBA" id="ARBA00023242"/>
    </source>
</evidence>
<dbReference type="Proteomes" id="UP001489004">
    <property type="component" value="Unassembled WGS sequence"/>
</dbReference>
<keyword evidence="6" id="KW-0597">Phosphoprotein</keyword>
<feature type="modified residue" description="4-aspartylphosphate" evidence="6">
    <location>
        <position position="67"/>
    </location>
</feature>
<dbReference type="PANTHER" id="PTHR43874">
    <property type="entry name" value="TWO-COMPONENT RESPONSE REGULATOR"/>
    <property type="match status" value="1"/>
</dbReference>
<dbReference type="GO" id="GO:0005634">
    <property type="term" value="C:nucleus"/>
    <property type="evidence" value="ECO:0007669"/>
    <property type="project" value="UniProtKB-SubCell"/>
</dbReference>
<dbReference type="EMBL" id="JALJOR010000014">
    <property type="protein sequence ID" value="KAK9806257.1"/>
    <property type="molecule type" value="Genomic_DNA"/>
</dbReference>
<evidence type="ECO:0000256" key="7">
    <source>
        <dbReference type="PROSITE-ProRule" id="PRU00357"/>
    </source>
</evidence>
<evidence type="ECO:0000256" key="3">
    <source>
        <dbReference type="ARBA" id="ARBA00023012"/>
    </source>
</evidence>
<dbReference type="GO" id="GO:0009736">
    <property type="term" value="P:cytokinin-activated signaling pathway"/>
    <property type="evidence" value="ECO:0007669"/>
    <property type="project" value="InterPro"/>
</dbReference>
<feature type="region of interest" description="Disordered" evidence="8">
    <location>
        <begin position="140"/>
        <end position="166"/>
    </location>
</feature>
<dbReference type="PROSITE" id="PS50110">
    <property type="entry name" value="RESPONSE_REGULATORY"/>
    <property type="match status" value="1"/>
</dbReference>
<keyword evidence="12" id="KW-1185">Reference proteome</keyword>
<comment type="subcellular location">
    <subcellularLocation>
        <location evidence="1 7">Nucleus</location>
    </subcellularLocation>
</comment>
<comment type="caution">
    <text evidence="11">The sequence shown here is derived from an EMBL/GenBank/DDBJ whole genome shotgun (WGS) entry which is preliminary data.</text>
</comment>
<dbReference type="GO" id="GO:0000160">
    <property type="term" value="P:phosphorelay signal transduction system"/>
    <property type="evidence" value="ECO:0007669"/>
    <property type="project" value="UniProtKB-KW"/>
</dbReference>
<evidence type="ECO:0000256" key="2">
    <source>
        <dbReference type="ARBA" id="ARBA00010330"/>
    </source>
</evidence>
<dbReference type="Gene3D" id="3.40.50.2300">
    <property type="match status" value="1"/>
</dbReference>
<evidence type="ECO:0000256" key="4">
    <source>
        <dbReference type="ARBA" id="ARBA00023108"/>
    </source>
</evidence>
<comment type="similarity">
    <text evidence="2">Belongs to the ARR-like family.</text>
</comment>
<feature type="region of interest" description="Disordered" evidence="8">
    <location>
        <begin position="261"/>
        <end position="305"/>
    </location>
</feature>
<accession>A0AAW1PCC9</accession>
<proteinExistence type="inferred from homology"/>
<reference evidence="11 12" key="1">
    <citation type="journal article" date="2024" name="Nat. Commun.">
        <title>Phylogenomics reveals the evolutionary origins of lichenization in chlorophyte algae.</title>
        <authorList>
            <person name="Puginier C."/>
            <person name="Libourel C."/>
            <person name="Otte J."/>
            <person name="Skaloud P."/>
            <person name="Haon M."/>
            <person name="Grisel S."/>
            <person name="Petersen M."/>
            <person name="Berrin J.G."/>
            <person name="Delaux P.M."/>
            <person name="Dal Grande F."/>
            <person name="Keller J."/>
        </authorList>
    </citation>
    <scope>NUCLEOTIDE SEQUENCE [LARGE SCALE GENOMIC DNA]</scope>
    <source>
        <strain evidence="11 12">SAG 2043</strain>
    </source>
</reference>
<dbReference type="GO" id="GO:0048511">
    <property type="term" value="P:rhythmic process"/>
    <property type="evidence" value="ECO:0007669"/>
    <property type="project" value="UniProtKB-KW"/>
</dbReference>
<evidence type="ECO:0000259" key="10">
    <source>
        <dbReference type="PROSITE" id="PS51017"/>
    </source>
</evidence>
<feature type="domain" description="CCT" evidence="10">
    <location>
        <begin position="346"/>
        <end position="388"/>
    </location>
</feature>
<dbReference type="PROSITE" id="PS51017">
    <property type="entry name" value="CCT"/>
    <property type="match status" value="1"/>
</dbReference>
<keyword evidence="3" id="KW-0902">Two-component regulatory system</keyword>
<keyword evidence="5 7" id="KW-0539">Nucleus</keyword>
<evidence type="ECO:0000256" key="1">
    <source>
        <dbReference type="ARBA" id="ARBA00004123"/>
    </source>
</evidence>
<dbReference type="SUPFAM" id="SSF52172">
    <property type="entry name" value="CheY-like"/>
    <property type="match status" value="1"/>
</dbReference>
<dbReference type="InterPro" id="IPR001789">
    <property type="entry name" value="Sig_transdc_resp-reg_receiver"/>
</dbReference>
<evidence type="ECO:0000256" key="6">
    <source>
        <dbReference type="PROSITE-ProRule" id="PRU00169"/>
    </source>
</evidence>
<dbReference type="InterPro" id="IPR010402">
    <property type="entry name" value="CCT_domain"/>
</dbReference>
<dbReference type="Pfam" id="PF00072">
    <property type="entry name" value="Response_reg"/>
    <property type="match status" value="1"/>
</dbReference>
<evidence type="ECO:0000259" key="9">
    <source>
        <dbReference type="PROSITE" id="PS50110"/>
    </source>
</evidence>
<feature type="compositionally biased region" description="Basic and acidic residues" evidence="8">
    <location>
        <begin position="294"/>
        <end position="304"/>
    </location>
</feature>
<gene>
    <name evidence="11" type="ORF">WJX72_007465</name>
</gene>
<dbReference type="Pfam" id="PF06203">
    <property type="entry name" value="CCT"/>
    <property type="match status" value="1"/>
</dbReference>
<evidence type="ECO:0000256" key="8">
    <source>
        <dbReference type="SAM" id="MobiDB-lite"/>
    </source>
</evidence>
<organism evidence="11 12">
    <name type="scientific">[Myrmecia] bisecta</name>
    <dbReference type="NCBI Taxonomy" id="41462"/>
    <lineage>
        <taxon>Eukaryota</taxon>
        <taxon>Viridiplantae</taxon>
        <taxon>Chlorophyta</taxon>
        <taxon>core chlorophytes</taxon>
        <taxon>Trebouxiophyceae</taxon>
        <taxon>Trebouxiales</taxon>
        <taxon>Trebouxiaceae</taxon>
        <taxon>Myrmecia</taxon>
    </lineage>
</organism>
<dbReference type="PANTHER" id="PTHR43874:SF125">
    <property type="entry name" value="TWO-COMPONENT RESPONSE REGULATOR-LIKE APRR7"/>
    <property type="match status" value="1"/>
</dbReference>
<evidence type="ECO:0000313" key="11">
    <source>
        <dbReference type="EMBL" id="KAK9806257.1"/>
    </source>
</evidence>
<feature type="compositionally biased region" description="Low complexity" evidence="8">
    <location>
        <begin position="261"/>
        <end position="270"/>
    </location>
</feature>